<dbReference type="GO" id="GO:0006089">
    <property type="term" value="P:lactate metabolic process"/>
    <property type="evidence" value="ECO:0007669"/>
    <property type="project" value="TreeGrafter"/>
</dbReference>
<dbReference type="Gene3D" id="3.90.110.10">
    <property type="entry name" value="Lactate dehydrogenase/glycoside hydrolase, family 4, C-terminal"/>
    <property type="match status" value="1"/>
</dbReference>
<evidence type="ECO:0000256" key="4">
    <source>
        <dbReference type="ARBA" id="ARBA00023002"/>
    </source>
</evidence>
<dbReference type="EMBL" id="JAQQBS010000001">
    <property type="protein sequence ID" value="KAK0177180.1"/>
    <property type="molecule type" value="Genomic_DNA"/>
</dbReference>
<proteinExistence type="inferred from homology"/>
<evidence type="ECO:0000313" key="9">
    <source>
        <dbReference type="EMBL" id="KAK0177180.1"/>
    </source>
</evidence>
<evidence type="ECO:0000256" key="1">
    <source>
        <dbReference type="ARBA" id="ARBA00004843"/>
    </source>
</evidence>
<dbReference type="AlphaFoldDB" id="A0AA39FWJ7"/>
<feature type="domain" description="Lactate/malate dehydrogenase C-terminal" evidence="8">
    <location>
        <begin position="227"/>
        <end position="274"/>
    </location>
</feature>
<feature type="domain" description="Lactate/malate dehydrogenase N-terminal" evidence="7">
    <location>
        <begin position="85"/>
        <end position="223"/>
    </location>
</feature>
<keyword evidence="5 6" id="KW-0520">NAD</keyword>
<dbReference type="Gene3D" id="3.40.50.720">
    <property type="entry name" value="NAD(P)-binding Rossmann-like Domain"/>
    <property type="match status" value="1"/>
</dbReference>
<dbReference type="InterPro" id="IPR001557">
    <property type="entry name" value="L-lactate/malate_DH"/>
</dbReference>
<dbReference type="InterPro" id="IPR036291">
    <property type="entry name" value="NAD(P)-bd_dom_sf"/>
</dbReference>
<evidence type="ECO:0000259" key="7">
    <source>
        <dbReference type="Pfam" id="PF00056"/>
    </source>
</evidence>
<evidence type="ECO:0000256" key="3">
    <source>
        <dbReference type="ARBA" id="ARBA00012967"/>
    </source>
</evidence>
<dbReference type="SUPFAM" id="SSF56327">
    <property type="entry name" value="LDH C-terminal domain-like"/>
    <property type="match status" value="1"/>
</dbReference>
<comment type="caution">
    <text evidence="9">The sequence shown here is derived from an EMBL/GenBank/DDBJ whole genome shotgun (WGS) entry which is preliminary data.</text>
</comment>
<dbReference type="InterPro" id="IPR022383">
    <property type="entry name" value="Lactate/malate_DH_C"/>
</dbReference>
<name>A0AA39FWJ7_9HYME</name>
<accession>A0AA39FWJ7</accession>
<dbReference type="PRINTS" id="PR00086">
    <property type="entry name" value="LLDHDRGNASE"/>
</dbReference>
<evidence type="ECO:0000313" key="10">
    <source>
        <dbReference type="Proteomes" id="UP001168990"/>
    </source>
</evidence>
<dbReference type="InterPro" id="IPR018177">
    <property type="entry name" value="L-lactate_DH_AS"/>
</dbReference>
<protein>
    <recommendedName>
        <fullName evidence="3 6">L-lactate dehydrogenase</fullName>
        <ecNumber evidence="3 6">1.1.1.27</ecNumber>
    </recommendedName>
</protein>
<feature type="domain" description="Lactate/malate dehydrogenase C-terminal" evidence="8">
    <location>
        <begin position="285"/>
        <end position="412"/>
    </location>
</feature>
<evidence type="ECO:0000259" key="8">
    <source>
        <dbReference type="Pfam" id="PF02866"/>
    </source>
</evidence>
<comment type="pathway">
    <text evidence="1 6">Fermentation; pyruvate fermentation to lactate; (S)-lactate from pyruvate: step 1/1.</text>
</comment>
<sequence>MNMTLLSRYLPNIGKNIRQFSNLNNNLTNHCHKSFNGLFDRKDILLRKLPAKMGIQRAVSVESTSCLREELLCKVADPKKDSVDKVTVVGAGMVGVACANALLFQRISSHVSIVDAFPKKLEGEGMDYCHGSVFLDDPHIEYDTDFCISSNSKVVIVTVGARQRKGETRLDLVRRNSEIVKNIIPPLVEYSPNAVFLIVSNPVDILSWVTWKVSGLPVNRIIGSGCHLDSARLRCLIRERLGVASKSIHGFVIGEHGDSQACSMYNITEKARPYNRIPIVCGFIVPLWSGVNVAGVPFRDISPNIGLEMDEERWNVITKDVCRAGSAVRCLKGYSNTAIGLCAADITRDILRNSQRVKSVSTLVQGHHDICHEIFLSLPCTIGENGVTQVIRMRITEHEKKMLHNSADIVYNIQKNITPT</sequence>
<keyword evidence="10" id="KW-1185">Reference proteome</keyword>
<evidence type="ECO:0000256" key="5">
    <source>
        <dbReference type="ARBA" id="ARBA00023027"/>
    </source>
</evidence>
<reference evidence="9" key="1">
    <citation type="journal article" date="2023" name="bioRxiv">
        <title>Scaffold-level genome assemblies of two parasitoid biocontrol wasps reveal the parthenogenesis mechanism and an associated novel virus.</title>
        <authorList>
            <person name="Inwood S."/>
            <person name="Skelly J."/>
            <person name="Guhlin J."/>
            <person name="Harrop T."/>
            <person name="Goldson S."/>
            <person name="Dearden P."/>
        </authorList>
    </citation>
    <scope>NUCLEOTIDE SEQUENCE</scope>
    <source>
        <strain evidence="9">Irish</strain>
        <tissue evidence="9">Whole body</tissue>
    </source>
</reference>
<gene>
    <name evidence="9" type="ORF">PV328_001258</name>
</gene>
<evidence type="ECO:0000256" key="6">
    <source>
        <dbReference type="RuleBase" id="RU000496"/>
    </source>
</evidence>
<dbReference type="Pfam" id="PF00056">
    <property type="entry name" value="Ldh_1_N"/>
    <property type="match status" value="1"/>
</dbReference>
<comment type="similarity">
    <text evidence="2">Belongs to the LDH/MDH superfamily. LDH family.</text>
</comment>
<organism evidence="9 10">
    <name type="scientific">Microctonus aethiopoides</name>
    <dbReference type="NCBI Taxonomy" id="144406"/>
    <lineage>
        <taxon>Eukaryota</taxon>
        <taxon>Metazoa</taxon>
        <taxon>Ecdysozoa</taxon>
        <taxon>Arthropoda</taxon>
        <taxon>Hexapoda</taxon>
        <taxon>Insecta</taxon>
        <taxon>Pterygota</taxon>
        <taxon>Neoptera</taxon>
        <taxon>Endopterygota</taxon>
        <taxon>Hymenoptera</taxon>
        <taxon>Apocrita</taxon>
        <taxon>Ichneumonoidea</taxon>
        <taxon>Braconidae</taxon>
        <taxon>Euphorinae</taxon>
        <taxon>Microctonus</taxon>
    </lineage>
</organism>
<evidence type="ECO:0000256" key="2">
    <source>
        <dbReference type="ARBA" id="ARBA00006054"/>
    </source>
</evidence>
<keyword evidence="4 6" id="KW-0560">Oxidoreductase</keyword>
<dbReference type="InterPro" id="IPR015955">
    <property type="entry name" value="Lactate_DH/Glyco_Ohase_4_C"/>
</dbReference>
<dbReference type="InterPro" id="IPR001236">
    <property type="entry name" value="Lactate/malate_DH_N"/>
</dbReference>
<dbReference type="GO" id="GO:0004459">
    <property type="term" value="F:L-lactate dehydrogenase (NAD+) activity"/>
    <property type="evidence" value="ECO:0007669"/>
    <property type="project" value="UniProtKB-EC"/>
</dbReference>
<dbReference type="Proteomes" id="UP001168990">
    <property type="component" value="Unassembled WGS sequence"/>
</dbReference>
<dbReference type="PANTHER" id="PTHR43128:SF16">
    <property type="entry name" value="L-LACTATE DEHYDROGENASE"/>
    <property type="match status" value="1"/>
</dbReference>
<dbReference type="PANTHER" id="PTHR43128">
    <property type="entry name" value="L-2-HYDROXYCARBOXYLATE DEHYDROGENASE (NAD(P)(+))"/>
    <property type="match status" value="1"/>
</dbReference>
<dbReference type="SUPFAM" id="SSF51735">
    <property type="entry name" value="NAD(P)-binding Rossmann-fold domains"/>
    <property type="match status" value="1"/>
</dbReference>
<dbReference type="CDD" id="cd05293">
    <property type="entry name" value="LDH_1"/>
    <property type="match status" value="1"/>
</dbReference>
<dbReference type="Pfam" id="PF02866">
    <property type="entry name" value="Ldh_1_C"/>
    <property type="match status" value="2"/>
</dbReference>
<comment type="catalytic activity">
    <reaction evidence="6">
        <text>(S)-lactate + NAD(+) = pyruvate + NADH + H(+)</text>
        <dbReference type="Rhea" id="RHEA:23444"/>
        <dbReference type="ChEBI" id="CHEBI:15361"/>
        <dbReference type="ChEBI" id="CHEBI:15378"/>
        <dbReference type="ChEBI" id="CHEBI:16651"/>
        <dbReference type="ChEBI" id="CHEBI:57540"/>
        <dbReference type="ChEBI" id="CHEBI:57945"/>
        <dbReference type="EC" id="1.1.1.27"/>
    </reaction>
</comment>
<dbReference type="EC" id="1.1.1.27" evidence="3 6"/>
<dbReference type="PROSITE" id="PS00064">
    <property type="entry name" value="L_LDH"/>
    <property type="match status" value="1"/>
</dbReference>
<reference evidence="9" key="2">
    <citation type="submission" date="2023-03" db="EMBL/GenBank/DDBJ databases">
        <authorList>
            <person name="Inwood S.N."/>
            <person name="Skelly J.G."/>
            <person name="Guhlin J."/>
            <person name="Harrop T.W.R."/>
            <person name="Goldson S.G."/>
            <person name="Dearden P.K."/>
        </authorList>
    </citation>
    <scope>NUCLEOTIDE SEQUENCE</scope>
    <source>
        <strain evidence="9">Irish</strain>
        <tissue evidence="9">Whole body</tissue>
    </source>
</reference>